<feature type="compositionally biased region" description="Polar residues" evidence="1">
    <location>
        <begin position="52"/>
        <end position="76"/>
    </location>
</feature>
<gene>
    <name evidence="3" type="ORF">O181_002074</name>
</gene>
<feature type="compositionally biased region" description="Polar residues" evidence="1">
    <location>
        <begin position="166"/>
        <end position="178"/>
    </location>
</feature>
<dbReference type="OrthoDB" id="2504910at2759"/>
<evidence type="ECO:0000256" key="1">
    <source>
        <dbReference type="SAM" id="MobiDB-lite"/>
    </source>
</evidence>
<reference evidence="3" key="1">
    <citation type="submission" date="2021-03" db="EMBL/GenBank/DDBJ databases">
        <title>Draft genome sequence of rust myrtle Austropuccinia psidii MF-1, a brazilian biotype.</title>
        <authorList>
            <person name="Quecine M.C."/>
            <person name="Pachon D.M.R."/>
            <person name="Bonatelli M.L."/>
            <person name="Correr F.H."/>
            <person name="Franceschini L.M."/>
            <person name="Leite T.F."/>
            <person name="Margarido G.R.A."/>
            <person name="Almeida C.A."/>
            <person name="Ferrarezi J.A."/>
            <person name="Labate C.A."/>
        </authorList>
    </citation>
    <scope>NUCLEOTIDE SEQUENCE</scope>
    <source>
        <strain evidence="3">MF-1</strain>
    </source>
</reference>
<comment type="caution">
    <text evidence="3">The sequence shown here is derived from an EMBL/GenBank/DDBJ whole genome shotgun (WGS) entry which is preliminary data.</text>
</comment>
<keyword evidence="4" id="KW-1185">Reference proteome</keyword>
<dbReference type="EMBL" id="AVOT02000336">
    <property type="protein sequence ID" value="MBW0462359.1"/>
    <property type="molecule type" value="Genomic_DNA"/>
</dbReference>
<keyword evidence="2" id="KW-0472">Membrane</keyword>
<feature type="transmembrane region" description="Helical" evidence="2">
    <location>
        <begin position="132"/>
        <end position="152"/>
    </location>
</feature>
<dbReference type="Proteomes" id="UP000765509">
    <property type="component" value="Unassembled WGS sequence"/>
</dbReference>
<evidence type="ECO:0000313" key="4">
    <source>
        <dbReference type="Proteomes" id="UP000765509"/>
    </source>
</evidence>
<name>A0A9Q3BBN2_9BASI</name>
<keyword evidence="2" id="KW-1133">Transmembrane helix</keyword>
<feature type="compositionally biased region" description="Low complexity" evidence="1">
    <location>
        <begin position="114"/>
        <end position="128"/>
    </location>
</feature>
<feature type="region of interest" description="Disordered" evidence="1">
    <location>
        <begin position="28"/>
        <end position="128"/>
    </location>
</feature>
<protein>
    <submittedName>
        <fullName evidence="3">Uncharacterized protein</fullName>
    </submittedName>
</protein>
<organism evidence="3 4">
    <name type="scientific">Austropuccinia psidii MF-1</name>
    <dbReference type="NCBI Taxonomy" id="1389203"/>
    <lineage>
        <taxon>Eukaryota</taxon>
        <taxon>Fungi</taxon>
        <taxon>Dikarya</taxon>
        <taxon>Basidiomycota</taxon>
        <taxon>Pucciniomycotina</taxon>
        <taxon>Pucciniomycetes</taxon>
        <taxon>Pucciniales</taxon>
        <taxon>Sphaerophragmiaceae</taxon>
        <taxon>Austropuccinia</taxon>
    </lineage>
</organism>
<dbReference type="AlphaFoldDB" id="A0A9Q3BBN2"/>
<feature type="region of interest" description="Disordered" evidence="1">
    <location>
        <begin position="158"/>
        <end position="181"/>
    </location>
</feature>
<sequence length="324" mass="35071">MAANMAREHVNPRPRMLEQLAITTLAPADQGPSMVYPGENPNDLKKGAALVPSTTTTAAVRSPTSASTAQQKSNAVPSTSIPASKPSSSAAMGTASLASSGVVPLRTTSPLPSPSSSPDSPQSSSGPSNTTAIVVVVVILSLGLSLLVFIGFRYRKRQKKKREQADSTGARQPLTIHNISRPILAQPERKSLRQSLELLSKSFTVPRGLPSSPKATLQQGYNQQSFRLMSRHTQHREDDLYSYGSEIIDSYSPPVSEYSTIHSKYTDEIDPIVKPSPAQKPVLHPASSDVANFSPPRRLQNIPFKLPKSQKVPPLDIKKRYYPD</sequence>
<feature type="compositionally biased region" description="Low complexity" evidence="1">
    <location>
        <begin position="77"/>
        <end position="91"/>
    </location>
</feature>
<proteinExistence type="predicted"/>
<evidence type="ECO:0000256" key="2">
    <source>
        <dbReference type="SAM" id="Phobius"/>
    </source>
</evidence>
<feature type="region of interest" description="Disordered" evidence="1">
    <location>
        <begin position="273"/>
        <end position="324"/>
    </location>
</feature>
<accession>A0A9Q3BBN2</accession>
<evidence type="ECO:0000313" key="3">
    <source>
        <dbReference type="EMBL" id="MBW0462359.1"/>
    </source>
</evidence>
<keyword evidence="2" id="KW-0812">Transmembrane</keyword>